<keyword evidence="5" id="KW-1185">Reference proteome</keyword>
<organism evidence="4 5">
    <name type="scientific">Argiope bruennichi</name>
    <name type="common">Wasp spider</name>
    <name type="synonym">Aranea bruennichi</name>
    <dbReference type="NCBI Taxonomy" id="94029"/>
    <lineage>
        <taxon>Eukaryota</taxon>
        <taxon>Metazoa</taxon>
        <taxon>Ecdysozoa</taxon>
        <taxon>Arthropoda</taxon>
        <taxon>Chelicerata</taxon>
        <taxon>Arachnida</taxon>
        <taxon>Araneae</taxon>
        <taxon>Araneomorphae</taxon>
        <taxon>Entelegynae</taxon>
        <taxon>Araneoidea</taxon>
        <taxon>Araneidae</taxon>
        <taxon>Argiope</taxon>
    </lineage>
</organism>
<evidence type="ECO:0000256" key="1">
    <source>
        <dbReference type="ARBA" id="ARBA00010343"/>
    </source>
</evidence>
<reference evidence="4" key="1">
    <citation type="journal article" date="2020" name="bioRxiv">
        <title>Chromosome-level reference genome of the European wasp spider Argiope bruennichi: a resource for studies on range expansion and evolutionary adaptation.</title>
        <authorList>
            <person name="Sheffer M.M."/>
            <person name="Hoppe A."/>
            <person name="Krehenwinkel H."/>
            <person name="Uhl G."/>
            <person name="Kuss A.W."/>
            <person name="Jensen L."/>
            <person name="Jensen C."/>
            <person name="Gillespie R.G."/>
            <person name="Hoff K.J."/>
            <person name="Prost S."/>
        </authorList>
    </citation>
    <scope>NUCLEOTIDE SEQUENCE</scope>
</reference>
<dbReference type="SUPFAM" id="SSF47113">
    <property type="entry name" value="Histone-fold"/>
    <property type="match status" value="1"/>
</dbReference>
<name>A0A8T0FTJ1_ARGBR</name>
<feature type="domain" description="Core Histone H2A/H2B/H3" evidence="3">
    <location>
        <begin position="172"/>
        <end position="241"/>
    </location>
</feature>
<protein>
    <submittedName>
        <fullName evidence="4">Histone H3.X like protein</fullName>
    </submittedName>
</protein>
<evidence type="ECO:0000313" key="4">
    <source>
        <dbReference type="EMBL" id="KAF8793605.1"/>
    </source>
</evidence>
<dbReference type="Pfam" id="PF00125">
    <property type="entry name" value="Histone"/>
    <property type="match status" value="1"/>
</dbReference>
<gene>
    <name evidence="4" type="ORF">HNY73_001661</name>
</gene>
<reference evidence="4" key="2">
    <citation type="submission" date="2020-06" db="EMBL/GenBank/DDBJ databases">
        <authorList>
            <person name="Sheffer M."/>
        </authorList>
    </citation>
    <scope>NUCLEOTIDE SEQUENCE</scope>
</reference>
<dbReference type="Gene3D" id="1.10.20.10">
    <property type="entry name" value="Histone, subunit A"/>
    <property type="match status" value="1"/>
</dbReference>
<dbReference type="InterPro" id="IPR009072">
    <property type="entry name" value="Histone-fold"/>
</dbReference>
<dbReference type="Proteomes" id="UP000807504">
    <property type="component" value="Unassembled WGS sequence"/>
</dbReference>
<evidence type="ECO:0000313" key="5">
    <source>
        <dbReference type="Proteomes" id="UP000807504"/>
    </source>
</evidence>
<dbReference type="GO" id="GO:0046982">
    <property type="term" value="F:protein heterodimerization activity"/>
    <property type="evidence" value="ECO:0007669"/>
    <property type="project" value="InterPro"/>
</dbReference>
<proteinExistence type="inferred from homology"/>
<dbReference type="GO" id="GO:0000786">
    <property type="term" value="C:nucleosome"/>
    <property type="evidence" value="ECO:0007669"/>
    <property type="project" value="InterPro"/>
</dbReference>
<comment type="caution">
    <text evidence="4">The sequence shown here is derived from an EMBL/GenBank/DDBJ whole genome shotgun (WGS) entry which is preliminary data.</text>
</comment>
<feature type="region of interest" description="Disordered" evidence="2">
    <location>
        <begin position="1"/>
        <end position="28"/>
    </location>
</feature>
<accession>A0A8T0FTJ1</accession>
<dbReference type="AlphaFoldDB" id="A0A8T0FTJ1"/>
<dbReference type="GO" id="GO:0030527">
    <property type="term" value="F:structural constituent of chromatin"/>
    <property type="evidence" value="ECO:0007669"/>
    <property type="project" value="InterPro"/>
</dbReference>
<comment type="similarity">
    <text evidence="1">Belongs to the histone H3 family.</text>
</comment>
<dbReference type="InterPro" id="IPR000164">
    <property type="entry name" value="Histone_H3/CENP-A"/>
</dbReference>
<dbReference type="EMBL" id="JABXBU010000002">
    <property type="protein sequence ID" value="KAF8793605.1"/>
    <property type="molecule type" value="Genomic_DNA"/>
</dbReference>
<dbReference type="PROSITE" id="PS00959">
    <property type="entry name" value="HISTONE_H3_2"/>
    <property type="match status" value="1"/>
</dbReference>
<evidence type="ECO:0000256" key="2">
    <source>
        <dbReference type="SAM" id="MobiDB-lite"/>
    </source>
</evidence>
<dbReference type="GO" id="GO:0003677">
    <property type="term" value="F:DNA binding"/>
    <property type="evidence" value="ECO:0007669"/>
    <property type="project" value="InterPro"/>
</dbReference>
<feature type="region of interest" description="Disordered" evidence="2">
    <location>
        <begin position="51"/>
        <end position="73"/>
    </location>
</feature>
<sequence length="304" mass="34811">MLEVLTLNEEPYGRTHREQQRGPIPLRRAFPPSLVSRMNIHKRAGPHLRVSSERLKELGEEDGDGRATPGGKEKVRMAPVETEVGTSRKWGRRFRRAFGRFEELRGTKTNAFKSNIAFEKVGLFIELRFLLCVLLPSIMFFSLPCRCWTGTEATGMQCHSAFLSSRKQGDTEVREQLDNPRAPFRRLVREILTSINSDLRIENEAIELLQCAGEDHIGQHFQSALSLAHQARRITVRKENFDLLASLQDALGGQLFITHIELKNNGRLRVLTEVITAQDAIWNLQLCNSELFQWNCEWRSNLCS</sequence>
<feature type="compositionally biased region" description="Basic and acidic residues" evidence="2">
    <location>
        <begin position="11"/>
        <end position="20"/>
    </location>
</feature>
<evidence type="ECO:0000259" key="3">
    <source>
        <dbReference type="Pfam" id="PF00125"/>
    </source>
</evidence>
<dbReference type="InterPro" id="IPR007125">
    <property type="entry name" value="H2A/H2B/H3"/>
</dbReference>